<sequence length="184" mass="20184">MIFMNDMQHALLTRLHRACKLVSTLGRYSASHSCWIAIRPATSASFTLTCRSSSSSRGTDRNVPPPYSLQPSTAQRHDHNMDSTAPLKPNDPVTKRYDDMHESYGEGYATRSTEEGFGGIYSPPVGAKEALKSKKKLGTECRDDEEADRPGTEAIQEFDHTQGSPVAEREPSRHGAGFTGAMPP</sequence>
<reference evidence="2" key="1">
    <citation type="submission" date="2021-01" db="EMBL/GenBank/DDBJ databases">
        <title>Adiantum capillus-veneris genome.</title>
        <authorList>
            <person name="Fang Y."/>
            <person name="Liao Q."/>
        </authorList>
    </citation>
    <scope>NUCLEOTIDE SEQUENCE</scope>
    <source>
        <strain evidence="2">H3</strain>
        <tissue evidence="2">Leaf</tissue>
    </source>
</reference>
<feature type="compositionally biased region" description="Basic and acidic residues" evidence="1">
    <location>
        <begin position="93"/>
        <end position="104"/>
    </location>
</feature>
<feature type="compositionally biased region" description="Basic and acidic residues" evidence="1">
    <location>
        <begin position="129"/>
        <end position="141"/>
    </location>
</feature>
<name>A0A9D4ZE08_ADICA</name>
<protein>
    <recommendedName>
        <fullName evidence="4">Late embryogenesis abundant protein</fullName>
    </recommendedName>
</protein>
<evidence type="ECO:0000313" key="2">
    <source>
        <dbReference type="EMBL" id="KAI5072023.1"/>
    </source>
</evidence>
<proteinExistence type="predicted"/>
<evidence type="ECO:0000313" key="3">
    <source>
        <dbReference type="Proteomes" id="UP000886520"/>
    </source>
</evidence>
<organism evidence="2 3">
    <name type="scientific">Adiantum capillus-veneris</name>
    <name type="common">Maidenhair fern</name>
    <dbReference type="NCBI Taxonomy" id="13818"/>
    <lineage>
        <taxon>Eukaryota</taxon>
        <taxon>Viridiplantae</taxon>
        <taxon>Streptophyta</taxon>
        <taxon>Embryophyta</taxon>
        <taxon>Tracheophyta</taxon>
        <taxon>Polypodiopsida</taxon>
        <taxon>Polypodiidae</taxon>
        <taxon>Polypodiales</taxon>
        <taxon>Pteridineae</taxon>
        <taxon>Pteridaceae</taxon>
        <taxon>Vittarioideae</taxon>
        <taxon>Adiantum</taxon>
    </lineage>
</organism>
<gene>
    <name evidence="2" type="ORF">GOP47_0012129</name>
</gene>
<accession>A0A9D4ZE08</accession>
<dbReference type="PANTHER" id="PTHR36410">
    <property type="entry name" value="EXPRESSED PROTEIN"/>
    <property type="match status" value="1"/>
</dbReference>
<comment type="caution">
    <text evidence="2">The sequence shown here is derived from an EMBL/GenBank/DDBJ whole genome shotgun (WGS) entry which is preliminary data.</text>
</comment>
<keyword evidence="3" id="KW-1185">Reference proteome</keyword>
<dbReference type="OrthoDB" id="1702799at2759"/>
<evidence type="ECO:0008006" key="4">
    <source>
        <dbReference type="Google" id="ProtNLM"/>
    </source>
</evidence>
<dbReference type="EMBL" id="JABFUD020000012">
    <property type="protein sequence ID" value="KAI5072023.1"/>
    <property type="molecule type" value="Genomic_DNA"/>
</dbReference>
<dbReference type="PANTHER" id="PTHR36410:SF1">
    <property type="entry name" value="EXPRESSED PROTEIN"/>
    <property type="match status" value="1"/>
</dbReference>
<dbReference type="Proteomes" id="UP000886520">
    <property type="component" value="Chromosome 12"/>
</dbReference>
<feature type="region of interest" description="Disordered" evidence="1">
    <location>
        <begin position="50"/>
        <end position="184"/>
    </location>
</feature>
<dbReference type="AlphaFoldDB" id="A0A9D4ZE08"/>
<evidence type="ECO:0000256" key="1">
    <source>
        <dbReference type="SAM" id="MobiDB-lite"/>
    </source>
</evidence>